<evidence type="ECO:0000256" key="1">
    <source>
        <dbReference type="SAM" id="Phobius"/>
    </source>
</evidence>
<gene>
    <name evidence="2" type="ORF">H0A75_02915</name>
</gene>
<dbReference type="AlphaFoldDB" id="A0A7Z0MNZ3"/>
<dbReference type="EMBL" id="JACCHS010000035">
    <property type="protein sequence ID" value="NYT46742.1"/>
    <property type="molecule type" value="Genomic_DNA"/>
</dbReference>
<accession>A0A7Z0MNZ3</accession>
<comment type="caution">
    <text evidence="2">The sequence shown here is derived from an EMBL/GenBank/DDBJ whole genome shotgun (WGS) entry which is preliminary data.</text>
</comment>
<keyword evidence="1" id="KW-1133">Transmembrane helix</keyword>
<evidence type="ECO:0000313" key="3">
    <source>
        <dbReference type="Proteomes" id="UP000537890"/>
    </source>
</evidence>
<evidence type="ECO:0008006" key="4">
    <source>
        <dbReference type="Google" id="ProtNLM"/>
    </source>
</evidence>
<reference evidence="2 3" key="1">
    <citation type="submission" date="2020-05" db="EMBL/GenBank/DDBJ databases">
        <title>Horizontal transmission and recombination maintain forever young bacterial symbiont genomes.</title>
        <authorList>
            <person name="Russell S.L."/>
            <person name="Pepper-Tunick E."/>
            <person name="Svedberg J."/>
            <person name="Byrne A."/>
            <person name="Ruelas Castillo J."/>
            <person name="Vollmers C."/>
            <person name="Beinart R.A."/>
            <person name="Corbett-Detig R."/>
        </authorList>
    </citation>
    <scope>NUCLEOTIDE SEQUENCE [LARGE SCALE GENOMIC DNA]</scope>
    <source>
        <strain evidence="2">4727-3</strain>
    </source>
</reference>
<keyword evidence="1" id="KW-0472">Membrane</keyword>
<protein>
    <recommendedName>
        <fullName evidence="4">PepSY domain-containing protein</fullName>
    </recommendedName>
</protein>
<proteinExistence type="predicted"/>
<dbReference type="Proteomes" id="UP000537890">
    <property type="component" value="Unassembled WGS sequence"/>
</dbReference>
<sequence length="63" mass="7180">MDRAWLVKAHMALAAFILPVAILFVITGALYTWGKKGDYETQTVVLPLKQPMQQDKAWLTFSR</sequence>
<name>A0A7Z0MNZ3_9GAMM</name>
<feature type="transmembrane region" description="Helical" evidence="1">
    <location>
        <begin position="12"/>
        <end position="33"/>
    </location>
</feature>
<keyword evidence="1" id="KW-0812">Transmembrane</keyword>
<organism evidence="2 3">
    <name type="scientific">Candidatus Methanofishera endochildressiae</name>
    <dbReference type="NCBI Taxonomy" id="2738884"/>
    <lineage>
        <taxon>Bacteria</taxon>
        <taxon>Pseudomonadati</taxon>
        <taxon>Pseudomonadota</taxon>
        <taxon>Gammaproteobacteria</taxon>
        <taxon>Candidatus Methanofishera</taxon>
    </lineage>
</organism>
<evidence type="ECO:0000313" key="2">
    <source>
        <dbReference type="EMBL" id="NYT46742.1"/>
    </source>
</evidence>